<dbReference type="AlphaFoldDB" id="A0A382E5G8"/>
<proteinExistence type="predicted"/>
<sequence length="58" mass="6809">MSLIKDLTKEKKQIDVQIRKLIKIRLNDRASDSWVSLRALKKKKLAVKDKINQIAIKH</sequence>
<evidence type="ECO:0000313" key="1">
    <source>
        <dbReference type="EMBL" id="SVB45364.1"/>
    </source>
</evidence>
<dbReference type="EMBL" id="UINC01042561">
    <property type="protein sequence ID" value="SVB45364.1"/>
    <property type="molecule type" value="Genomic_DNA"/>
</dbReference>
<protein>
    <recommendedName>
        <fullName evidence="2">DUF465 domain-containing protein</fullName>
    </recommendedName>
</protein>
<name>A0A382E5G8_9ZZZZ</name>
<gene>
    <name evidence="1" type="ORF">METZ01_LOCUS198218</name>
</gene>
<reference evidence="1" key="1">
    <citation type="submission" date="2018-05" db="EMBL/GenBank/DDBJ databases">
        <authorList>
            <person name="Lanie J.A."/>
            <person name="Ng W.-L."/>
            <person name="Kazmierczak K.M."/>
            <person name="Andrzejewski T.M."/>
            <person name="Davidsen T.M."/>
            <person name="Wayne K.J."/>
            <person name="Tettelin H."/>
            <person name="Glass J.I."/>
            <person name="Rusch D."/>
            <person name="Podicherti R."/>
            <person name="Tsui H.-C.T."/>
            <person name="Winkler M.E."/>
        </authorList>
    </citation>
    <scope>NUCLEOTIDE SEQUENCE</scope>
</reference>
<accession>A0A382E5G8</accession>
<organism evidence="1">
    <name type="scientific">marine metagenome</name>
    <dbReference type="NCBI Taxonomy" id="408172"/>
    <lineage>
        <taxon>unclassified sequences</taxon>
        <taxon>metagenomes</taxon>
        <taxon>ecological metagenomes</taxon>
    </lineage>
</organism>
<evidence type="ECO:0008006" key="2">
    <source>
        <dbReference type="Google" id="ProtNLM"/>
    </source>
</evidence>